<evidence type="ECO:0000313" key="1">
    <source>
        <dbReference type="EMBL" id="OMJ07126.1"/>
    </source>
</evidence>
<dbReference type="OrthoDB" id="27031at2759"/>
<protein>
    <submittedName>
        <fullName evidence="1">Uncharacterized protein</fullName>
    </submittedName>
</protein>
<dbReference type="EMBL" id="LSSN01006111">
    <property type="protein sequence ID" value="OMJ07126.1"/>
    <property type="molecule type" value="Genomic_DNA"/>
</dbReference>
<proteinExistence type="predicted"/>
<dbReference type="InterPro" id="IPR029448">
    <property type="entry name" value="FANCD2"/>
</dbReference>
<evidence type="ECO:0000313" key="2">
    <source>
        <dbReference type="Proteomes" id="UP000187283"/>
    </source>
</evidence>
<dbReference type="Pfam" id="PF14631">
    <property type="entry name" value="FancD2"/>
    <property type="match status" value="1"/>
</dbReference>
<dbReference type="Proteomes" id="UP000187283">
    <property type="component" value="Unassembled WGS sequence"/>
</dbReference>
<accession>A0A1R1WXM9</accession>
<dbReference type="GO" id="GO:0006281">
    <property type="term" value="P:DNA repair"/>
    <property type="evidence" value="ECO:0007669"/>
    <property type="project" value="InterPro"/>
</dbReference>
<reference evidence="1 2" key="1">
    <citation type="submission" date="2017-01" db="EMBL/GenBank/DDBJ databases">
        <authorList>
            <person name="Mah S.A."/>
            <person name="Swanson W.J."/>
            <person name="Moy G.W."/>
            <person name="Vacquier V.D."/>
        </authorList>
    </citation>
    <scope>NUCLEOTIDE SEQUENCE [LARGE SCALE GENOMIC DNA]</scope>
    <source>
        <strain evidence="1 2">GSMNP</strain>
    </source>
</reference>
<name>A0A1R1WXM9_9FUNG</name>
<organism evidence="1 2">
    <name type="scientific">Smittium culicis</name>
    <dbReference type="NCBI Taxonomy" id="133412"/>
    <lineage>
        <taxon>Eukaryota</taxon>
        <taxon>Fungi</taxon>
        <taxon>Fungi incertae sedis</taxon>
        <taxon>Zoopagomycota</taxon>
        <taxon>Kickxellomycotina</taxon>
        <taxon>Harpellomycetes</taxon>
        <taxon>Harpellales</taxon>
        <taxon>Legeriomycetaceae</taxon>
        <taxon>Smittium</taxon>
    </lineage>
</organism>
<keyword evidence="2" id="KW-1185">Reference proteome</keyword>
<gene>
    <name evidence="1" type="ORF">AYI70_g12411</name>
</gene>
<comment type="caution">
    <text evidence="1">The sequence shown here is derived from an EMBL/GenBank/DDBJ whole genome shotgun (WGS) entry which is preliminary data.</text>
</comment>
<dbReference type="AlphaFoldDB" id="A0A1R1WXM9"/>
<sequence length="94" mass="10087">MTGHIGSGQPTSVQTGSLLLLKLAQSQPEKLKLFSENSSLLDELHIYIRKQLSSVHPNYNSSGIVGAISMLKVLGSEEKITNDRFLSTSAGPSC</sequence>